<evidence type="ECO:0000259" key="2">
    <source>
        <dbReference type="Pfam" id="PF21598"/>
    </source>
</evidence>
<feature type="domain" description="Restriction endonuclease PvuRts1 I-like N-terminal" evidence="2">
    <location>
        <begin position="7"/>
        <end position="120"/>
    </location>
</feature>
<evidence type="ECO:0008006" key="5">
    <source>
        <dbReference type="Google" id="ProtNLM"/>
    </source>
</evidence>
<protein>
    <recommendedName>
        <fullName evidence="5">SET and RING associated domain-containing protein</fullName>
    </recommendedName>
</protein>
<reference evidence="3 4" key="1">
    <citation type="submission" date="2020-08" db="EMBL/GenBank/DDBJ databases">
        <title>Clostridia isolated from Swiss meat.</title>
        <authorList>
            <person name="Wambui J."/>
            <person name="Stevens M.J.A."/>
            <person name="Stephan R."/>
        </authorList>
    </citation>
    <scope>NUCLEOTIDE SEQUENCE [LARGE SCALE GENOMIC DNA]</scope>
    <source>
        <strain evidence="3 4">CM001</strain>
    </source>
</reference>
<gene>
    <name evidence="3" type="ORF">H7E68_12725</name>
</gene>
<name>A0A7X0SDG6_9CLOT</name>
<proteinExistence type="predicted"/>
<dbReference type="InterPro" id="IPR040674">
    <property type="entry name" value="PvuRts1I-like_SRA"/>
</dbReference>
<dbReference type="AlphaFoldDB" id="A0A7X0SDG6"/>
<comment type="caution">
    <text evidence="3">The sequence shown here is derived from an EMBL/GenBank/DDBJ whole genome shotgun (WGS) entry which is preliminary data.</text>
</comment>
<dbReference type="EMBL" id="JACKWY010000007">
    <property type="protein sequence ID" value="MBB6715569.1"/>
    <property type="molecule type" value="Genomic_DNA"/>
</dbReference>
<sequence length="290" mass="34264">MADKKLTYILKQLAKTNKKNYENYVVTRIYNKLDDLEMKFITQQYISRGHGDYALTDMYFPQINLHVEVDEGQHKNNIEADEIREADIINITNHTIMRVDVTKAIEEIHEQIEEVVEYIKTKKLELEESFTPWDIEKEYSSQTYINKGYIDVKDNVAFLRIVDACNCFGLNYKGWQRGGAKHPIEKDTLLWFPKLYVNDKYTNKLSDDGNMIFESSNNKEVTKEEIIAQTNNPKFANRRIVFARIIGPLGDIMYRFKGEFRFAVEESINNKCIVWEKTSERVKTYKYEKE</sequence>
<dbReference type="Proteomes" id="UP000585258">
    <property type="component" value="Unassembled WGS sequence"/>
</dbReference>
<evidence type="ECO:0000313" key="3">
    <source>
        <dbReference type="EMBL" id="MBB6715569.1"/>
    </source>
</evidence>
<evidence type="ECO:0000259" key="1">
    <source>
        <dbReference type="Pfam" id="PF18491"/>
    </source>
</evidence>
<accession>A0A7X0SDG6</accession>
<dbReference type="InterPro" id="IPR048797">
    <property type="entry name" value="PvuRts1I-like_N"/>
</dbReference>
<dbReference type="Pfam" id="PF21598">
    <property type="entry name" value="PvuRts1I-like_N"/>
    <property type="match status" value="1"/>
</dbReference>
<evidence type="ECO:0000313" key="4">
    <source>
        <dbReference type="Proteomes" id="UP000585258"/>
    </source>
</evidence>
<dbReference type="RefSeq" id="WP_185164792.1">
    <property type="nucleotide sequence ID" value="NZ_JACKWY010000007.1"/>
</dbReference>
<organism evidence="3 4">
    <name type="scientific">Clostridium gasigenes</name>
    <dbReference type="NCBI Taxonomy" id="94869"/>
    <lineage>
        <taxon>Bacteria</taxon>
        <taxon>Bacillati</taxon>
        <taxon>Bacillota</taxon>
        <taxon>Clostridia</taxon>
        <taxon>Eubacteriales</taxon>
        <taxon>Clostridiaceae</taxon>
        <taxon>Clostridium</taxon>
    </lineage>
</organism>
<dbReference type="Pfam" id="PF18491">
    <property type="entry name" value="SRA"/>
    <property type="match status" value="1"/>
</dbReference>
<feature type="domain" description="PvuRts1 I-like SET and RING associated" evidence="1">
    <location>
        <begin position="143"/>
        <end position="284"/>
    </location>
</feature>